<sequence length="115" mass="12361">MFLHFSHFSDSSDNITICLHHPTLLLGNTVAPFEDNGSCSGSDTEVVNTLFQGSLQSEKIIDRKASLQNPVSSDGAPEEIYDCSLKQSFQRNGDASEKHAVAGGHGAADATRCFM</sequence>
<dbReference type="Proteomes" id="UP001459277">
    <property type="component" value="Unassembled WGS sequence"/>
</dbReference>
<gene>
    <name evidence="1" type="ORF">SO802_006450</name>
</gene>
<keyword evidence="2" id="KW-1185">Reference proteome</keyword>
<dbReference type="AlphaFoldDB" id="A0AAW2DNG8"/>
<protein>
    <submittedName>
        <fullName evidence="1">Uncharacterized protein</fullName>
    </submittedName>
</protein>
<comment type="caution">
    <text evidence="1">The sequence shown here is derived from an EMBL/GenBank/DDBJ whole genome shotgun (WGS) entry which is preliminary data.</text>
</comment>
<reference evidence="1 2" key="1">
    <citation type="submission" date="2024-01" db="EMBL/GenBank/DDBJ databases">
        <title>A telomere-to-telomere, gap-free genome of sweet tea (Lithocarpus litseifolius).</title>
        <authorList>
            <person name="Zhou J."/>
        </authorList>
    </citation>
    <scope>NUCLEOTIDE SEQUENCE [LARGE SCALE GENOMIC DNA]</scope>
    <source>
        <strain evidence="1">Zhou-2022a</strain>
        <tissue evidence="1">Leaf</tissue>
    </source>
</reference>
<accession>A0AAW2DNG8</accession>
<name>A0AAW2DNG8_9ROSI</name>
<evidence type="ECO:0000313" key="1">
    <source>
        <dbReference type="EMBL" id="KAL0011342.1"/>
    </source>
</evidence>
<organism evidence="1 2">
    <name type="scientific">Lithocarpus litseifolius</name>
    <dbReference type="NCBI Taxonomy" id="425828"/>
    <lineage>
        <taxon>Eukaryota</taxon>
        <taxon>Viridiplantae</taxon>
        <taxon>Streptophyta</taxon>
        <taxon>Embryophyta</taxon>
        <taxon>Tracheophyta</taxon>
        <taxon>Spermatophyta</taxon>
        <taxon>Magnoliopsida</taxon>
        <taxon>eudicotyledons</taxon>
        <taxon>Gunneridae</taxon>
        <taxon>Pentapetalae</taxon>
        <taxon>rosids</taxon>
        <taxon>fabids</taxon>
        <taxon>Fagales</taxon>
        <taxon>Fagaceae</taxon>
        <taxon>Lithocarpus</taxon>
    </lineage>
</organism>
<proteinExistence type="predicted"/>
<dbReference type="EMBL" id="JAZDWU010000002">
    <property type="protein sequence ID" value="KAL0011342.1"/>
    <property type="molecule type" value="Genomic_DNA"/>
</dbReference>
<evidence type="ECO:0000313" key="2">
    <source>
        <dbReference type="Proteomes" id="UP001459277"/>
    </source>
</evidence>